<keyword evidence="1" id="KW-0863">Zinc-finger</keyword>
<gene>
    <name evidence="4" type="ORF">F3Y22_tig00020944pilonHSYRG00006</name>
</gene>
<dbReference type="InterPro" id="IPR013103">
    <property type="entry name" value="RVT_2"/>
</dbReference>
<dbReference type="Gene3D" id="3.40.1000.50">
    <property type="entry name" value="Repressor of RNA polymerase III transcription Maf1"/>
    <property type="match status" value="1"/>
</dbReference>
<dbReference type="Pfam" id="PF14223">
    <property type="entry name" value="Retrotran_gag_2"/>
    <property type="match status" value="1"/>
</dbReference>
<dbReference type="EMBL" id="VEPZ02000752">
    <property type="protein sequence ID" value="KAE8720272.1"/>
    <property type="molecule type" value="Genomic_DNA"/>
</dbReference>
<dbReference type="PANTHER" id="PTHR22504:SF0">
    <property type="entry name" value="REPRESSOR OF RNA POLYMERASE III TRANSCRIPTION MAF1 HOMOLOG"/>
    <property type="match status" value="1"/>
</dbReference>
<evidence type="ECO:0000259" key="3">
    <source>
        <dbReference type="PROSITE" id="PS50158"/>
    </source>
</evidence>
<dbReference type="PROSITE" id="PS50158">
    <property type="entry name" value="ZF_CCHC"/>
    <property type="match status" value="1"/>
</dbReference>
<organism evidence="4">
    <name type="scientific">Hibiscus syriacus</name>
    <name type="common">Rose of Sharon</name>
    <dbReference type="NCBI Taxonomy" id="106335"/>
    <lineage>
        <taxon>Eukaryota</taxon>
        <taxon>Viridiplantae</taxon>
        <taxon>Streptophyta</taxon>
        <taxon>Embryophyta</taxon>
        <taxon>Tracheophyta</taxon>
        <taxon>Spermatophyta</taxon>
        <taxon>Magnoliopsida</taxon>
        <taxon>eudicotyledons</taxon>
        <taxon>Gunneridae</taxon>
        <taxon>Pentapetalae</taxon>
        <taxon>rosids</taxon>
        <taxon>malvids</taxon>
        <taxon>Malvales</taxon>
        <taxon>Malvaceae</taxon>
        <taxon>Malvoideae</taxon>
        <taxon>Hibiscus</taxon>
    </lineage>
</organism>
<dbReference type="InterPro" id="IPR001878">
    <property type="entry name" value="Znf_CCHC"/>
</dbReference>
<dbReference type="InterPro" id="IPR038564">
    <property type="entry name" value="Maf1_sf"/>
</dbReference>
<dbReference type="Pfam" id="PF07727">
    <property type="entry name" value="RVT_2"/>
    <property type="match status" value="1"/>
</dbReference>
<evidence type="ECO:0000256" key="1">
    <source>
        <dbReference type="PROSITE-ProRule" id="PRU00047"/>
    </source>
</evidence>
<keyword evidence="1" id="KW-0479">Metal-binding</keyword>
<evidence type="ECO:0000313" key="4">
    <source>
        <dbReference type="EMBL" id="KAE8720272.1"/>
    </source>
</evidence>
<feature type="compositionally biased region" description="Basic residues" evidence="2">
    <location>
        <begin position="392"/>
        <end position="403"/>
    </location>
</feature>
<dbReference type="GO" id="GO:0008270">
    <property type="term" value="F:zinc ion binding"/>
    <property type="evidence" value="ECO:0007669"/>
    <property type="project" value="UniProtKB-KW"/>
</dbReference>
<proteinExistence type="predicted"/>
<dbReference type="InterPro" id="IPR015257">
    <property type="entry name" value="Maf1"/>
</dbReference>
<name>A0A6A3BZ46_HIBSY</name>
<dbReference type="Pfam" id="PF09174">
    <property type="entry name" value="Maf1"/>
    <property type="match status" value="1"/>
</dbReference>
<feature type="domain" description="CCHC-type" evidence="3">
    <location>
        <begin position="407"/>
        <end position="421"/>
    </location>
</feature>
<evidence type="ECO:0000256" key="2">
    <source>
        <dbReference type="SAM" id="MobiDB-lite"/>
    </source>
</evidence>
<reference evidence="4" key="1">
    <citation type="submission" date="2019-09" db="EMBL/GenBank/DDBJ databases">
        <title>Draft genome information of white flower Hibiscus syriacus.</title>
        <authorList>
            <person name="Kim Y.-M."/>
        </authorList>
    </citation>
    <scope>NUCLEOTIDE SEQUENCE [LARGE SCALE GENOMIC DNA]</scope>
    <source>
        <strain evidence="4">YM2019G1</strain>
        <tissue evidence="4">Leaf</tissue>
    </source>
</reference>
<comment type="caution">
    <text evidence="4">The sequence shown here is derived from an EMBL/GenBank/DDBJ whole genome shotgun (WGS) entry which is preliminary data.</text>
</comment>
<protein>
    <submittedName>
        <fullName evidence="4">NAC domain-containing protein 2-like</fullName>
    </submittedName>
</protein>
<feature type="region of interest" description="Disordered" evidence="2">
    <location>
        <begin position="362"/>
        <end position="403"/>
    </location>
</feature>
<dbReference type="GO" id="GO:0016480">
    <property type="term" value="P:negative regulation of transcription by RNA polymerase III"/>
    <property type="evidence" value="ECO:0007669"/>
    <property type="project" value="InterPro"/>
</dbReference>
<dbReference type="PANTHER" id="PTHR22504">
    <property type="entry name" value="REPRESSOR OF RNA POLYMERASE III TRANSCRIPTION MAF1"/>
    <property type="match status" value="1"/>
</dbReference>
<dbReference type="GO" id="GO:0000994">
    <property type="term" value="F:RNA polymerase III core binding"/>
    <property type="evidence" value="ECO:0007669"/>
    <property type="project" value="TreeGrafter"/>
</dbReference>
<keyword evidence="1" id="KW-0862">Zinc</keyword>
<dbReference type="GO" id="GO:0005634">
    <property type="term" value="C:nucleus"/>
    <property type="evidence" value="ECO:0007669"/>
    <property type="project" value="TreeGrafter"/>
</dbReference>
<sequence length="585" mass="67065">MKFLEYTPLNRINGFLNDLNLGESTIKGSLEAYSCKHTGTDKRDSVLRTRSLTILGNPRIQTPAHLSRVELEFELSHPELSFYRALTYRKTLIYLVLTLNHMYPDYDFSAVKAHQFFTKESWDTFKQIFDTFMLEASKYVGQAISSIHSIMMSSLLETIYKALDEVVKLSECEIYSYNPDSNADPFLEKGAIRPFSFFFYNRKPKRVVSFSFCCLSNLVADGFVADNLCYEEDGEIFNNMDICDFALSDSRLPQQLVDPPKGGSSNIRNCLAAINERPVDFSDDNKWIEMDGNTMANFHLALADELTSLSCKIREQKRAELLLQSIPDSYDHLIINLKDSNATSLVFDDVAAVVLQEENWRKNKEDRQANLQQAEALTTMRGRSKERGQSSSHKHGRSKSRSKKNLKCYNCGKKCHLKNDCWSLNKNFNPQGPNKDHIEELKAQLAREFEMKDLGSANKILGMQIFRDKSNRKIWLSQNNYLKKILSRFNMQDCKPISIPLPINFKLSTSMSHSSEEERMKMSRVPYASVMGSLIFTMICTRPDIAQAVGVVSRYMANPDKEHWNTIKRILRYIKGTSNVALCYG</sequence>
<accession>A0A6A3BZ46</accession>
<dbReference type="GO" id="GO:0003676">
    <property type="term" value="F:nucleic acid binding"/>
    <property type="evidence" value="ECO:0007669"/>
    <property type="project" value="InterPro"/>
</dbReference>
<dbReference type="AlphaFoldDB" id="A0A6A3BZ46"/>